<evidence type="ECO:0000313" key="3">
    <source>
        <dbReference type="EMBL" id="PTX00649.1"/>
    </source>
</evidence>
<feature type="coiled-coil region" evidence="1">
    <location>
        <begin position="133"/>
        <end position="160"/>
    </location>
</feature>
<name>A0A2T5XRN8_9FLAO</name>
<evidence type="ECO:0000256" key="1">
    <source>
        <dbReference type="SAM" id="Coils"/>
    </source>
</evidence>
<dbReference type="Proteomes" id="UP000243985">
    <property type="component" value="Unassembled WGS sequence"/>
</dbReference>
<evidence type="ECO:0000256" key="2">
    <source>
        <dbReference type="SAM" id="MobiDB-lite"/>
    </source>
</evidence>
<dbReference type="GeneID" id="84581638"/>
<comment type="caution">
    <text evidence="3">The sequence shown here is derived from an EMBL/GenBank/DDBJ whole genome shotgun (WGS) entry which is preliminary data.</text>
</comment>
<gene>
    <name evidence="3" type="ORF">C8P65_1247</name>
</gene>
<evidence type="ECO:0000313" key="4">
    <source>
        <dbReference type="Proteomes" id="UP000243985"/>
    </source>
</evidence>
<organism evidence="3 4">
    <name type="scientific">Capnocytophaga leadbetteri</name>
    <dbReference type="NCBI Taxonomy" id="327575"/>
    <lineage>
        <taxon>Bacteria</taxon>
        <taxon>Pseudomonadati</taxon>
        <taxon>Bacteroidota</taxon>
        <taxon>Flavobacteriia</taxon>
        <taxon>Flavobacteriales</taxon>
        <taxon>Flavobacteriaceae</taxon>
        <taxon>Capnocytophaga</taxon>
    </lineage>
</organism>
<sequence>MGTSKSYEGAKGHPNWSQLSGSVTRACETGTISINSLSNVTSNFAKFLGGSNFGGRGKSKIGGRAGIRTAQKLGGFLSDVKTKGFRPALSGIGFDVTDSTKPNEAINYLLEYCAGVASSLDETAAKAAERQLLEEIGSEAKDFEELAKNFEEKIEEYGIEELLIKYYAYYIYEHLSIDFYEKLIEEKGKAATSNFYIQLKKYLVEKVKNIARKRNVSKISWADKEGDELVKNIFEDTLKAFENYES</sequence>
<dbReference type="AlphaFoldDB" id="A0A2T5XRN8"/>
<dbReference type="RefSeq" id="WP_107782912.1">
    <property type="nucleotide sequence ID" value="NZ_QBKG01000024.1"/>
</dbReference>
<keyword evidence="1" id="KW-0175">Coiled coil</keyword>
<accession>A0A2T5XRN8</accession>
<dbReference type="Gene3D" id="3.90.79.10">
    <property type="entry name" value="Nucleoside Triphosphate Pyrophosphohydrolase"/>
    <property type="match status" value="1"/>
</dbReference>
<reference evidence="3 4" key="1">
    <citation type="submission" date="2018-04" db="EMBL/GenBank/DDBJ databases">
        <title>Genomic Encyclopedia of Archaeal and Bacterial Type Strains, Phase II (KMG-II): from individual species to whole genera.</title>
        <authorList>
            <person name="Goeker M."/>
        </authorList>
    </citation>
    <scope>NUCLEOTIDE SEQUENCE [LARGE SCALE GENOMIC DNA]</scope>
    <source>
        <strain evidence="3 4">DSM 22902</strain>
    </source>
</reference>
<protein>
    <submittedName>
        <fullName evidence="3">Uncharacterized protein</fullName>
    </submittedName>
</protein>
<proteinExistence type="predicted"/>
<dbReference type="EMBL" id="QBKG01000024">
    <property type="protein sequence ID" value="PTX00649.1"/>
    <property type="molecule type" value="Genomic_DNA"/>
</dbReference>
<feature type="region of interest" description="Disordered" evidence="2">
    <location>
        <begin position="1"/>
        <end position="20"/>
    </location>
</feature>